<dbReference type="NCBIfam" id="TIGR04085">
    <property type="entry name" value="rSAM_more_4Fe4S"/>
    <property type="match status" value="1"/>
</dbReference>
<organism evidence="1 2">
    <name type="scientific">Desulfosarcina ovata subsp. sediminis</name>
    <dbReference type="NCBI Taxonomy" id="885957"/>
    <lineage>
        <taxon>Bacteria</taxon>
        <taxon>Pseudomonadati</taxon>
        <taxon>Thermodesulfobacteriota</taxon>
        <taxon>Desulfobacteria</taxon>
        <taxon>Desulfobacterales</taxon>
        <taxon>Desulfosarcinaceae</taxon>
        <taxon>Desulfosarcina</taxon>
    </lineage>
</organism>
<dbReference type="AlphaFoldDB" id="A0A5K7ZNY5"/>
<accession>A0A5K7ZNY5</accession>
<proteinExistence type="predicted"/>
<reference evidence="1 2" key="1">
    <citation type="submission" date="2019-11" db="EMBL/GenBank/DDBJ databases">
        <title>Comparative genomics of hydrocarbon-degrading Desulfosarcina strains.</title>
        <authorList>
            <person name="Watanabe M."/>
            <person name="Kojima H."/>
            <person name="Fukui M."/>
        </authorList>
    </citation>
    <scope>NUCLEOTIDE SEQUENCE [LARGE SCALE GENOMIC DNA]</scope>
    <source>
        <strain evidence="1 2">28bB2T</strain>
    </source>
</reference>
<dbReference type="InterPro" id="IPR013785">
    <property type="entry name" value="Aldolase_TIM"/>
</dbReference>
<name>A0A5K7ZNY5_9BACT</name>
<dbReference type="KEGG" id="dov:DSCO28_29410"/>
<evidence type="ECO:0008006" key="3">
    <source>
        <dbReference type="Google" id="ProtNLM"/>
    </source>
</evidence>
<evidence type="ECO:0000313" key="2">
    <source>
        <dbReference type="Proteomes" id="UP000425960"/>
    </source>
</evidence>
<dbReference type="Gene3D" id="3.20.20.70">
    <property type="entry name" value="Aldolase class I"/>
    <property type="match status" value="1"/>
</dbReference>
<gene>
    <name evidence="1" type="ORF">DSCO28_29410</name>
</gene>
<dbReference type="RefSeq" id="WP_155322853.1">
    <property type="nucleotide sequence ID" value="NZ_AP021876.1"/>
</dbReference>
<evidence type="ECO:0000313" key="1">
    <source>
        <dbReference type="EMBL" id="BBO82375.1"/>
    </source>
</evidence>
<protein>
    <recommendedName>
        <fullName evidence="3">4Fe4S-binding SPASM domain-containing protein</fullName>
    </recommendedName>
</protein>
<dbReference type="Proteomes" id="UP000425960">
    <property type="component" value="Chromosome"/>
</dbReference>
<dbReference type="InterPro" id="IPR023885">
    <property type="entry name" value="4Fe4S-binding_SPASM_dom"/>
</dbReference>
<dbReference type="EMBL" id="AP021876">
    <property type="protein sequence ID" value="BBO82375.1"/>
    <property type="molecule type" value="Genomic_DNA"/>
</dbReference>
<sequence>MKYAGYDKVADGTYWAAKRIGKGAEAFDHNTTKKHEQMNIKLGMLDFLIPLWDREASPYPCGKRIATVFPDGTVGSCIREHSFKSGSIFDDDPITSMQCATYHYEVIQPDIPAECHTCEVKEACQGGCPRDKLLLTGSRSGKSIFCDVHREIIPRLRAIEALKRDSAEG</sequence>